<comment type="similarity">
    <text evidence="1">Belongs to the 2-5A synthase family.</text>
</comment>
<dbReference type="SUPFAM" id="SSF81301">
    <property type="entry name" value="Nucleotidyltransferase"/>
    <property type="match status" value="1"/>
</dbReference>
<dbReference type="RefSeq" id="XP_022293874.1">
    <property type="nucleotide sequence ID" value="XM_022438166.1"/>
</dbReference>
<dbReference type="Gene3D" id="3.30.460.10">
    <property type="entry name" value="Beta Polymerase, domain 2"/>
    <property type="match status" value="1"/>
</dbReference>
<dbReference type="GeneID" id="111104299"/>
<reference evidence="4 5" key="1">
    <citation type="submission" date="2025-04" db="UniProtKB">
        <authorList>
            <consortium name="RefSeq"/>
        </authorList>
    </citation>
    <scope>IDENTIFICATION</scope>
    <source>
        <tissue evidence="4 5">Whole sample</tissue>
    </source>
</reference>
<evidence type="ECO:0000259" key="2">
    <source>
        <dbReference type="Pfam" id="PF10421"/>
    </source>
</evidence>
<evidence type="ECO:0000256" key="1">
    <source>
        <dbReference type="ARBA" id="ARBA00009526"/>
    </source>
</evidence>
<dbReference type="GO" id="GO:0016020">
    <property type="term" value="C:membrane"/>
    <property type="evidence" value="ECO:0007669"/>
    <property type="project" value="TreeGrafter"/>
</dbReference>
<dbReference type="RefSeq" id="XP_022293875.1">
    <property type="nucleotide sequence ID" value="XM_022438167.1"/>
</dbReference>
<dbReference type="Gene3D" id="1.10.1410.20">
    <property type="entry name" value="2'-5'-oligoadenylate synthetase 1, domain 2"/>
    <property type="match status" value="1"/>
</dbReference>
<keyword evidence="3" id="KW-1185">Reference proteome</keyword>
<protein>
    <submittedName>
        <fullName evidence="4 5">2'-5'-oligoadenylate synthase 1A-like</fullName>
    </submittedName>
</protein>
<dbReference type="SUPFAM" id="SSF81631">
    <property type="entry name" value="PAP/OAS1 substrate-binding domain"/>
    <property type="match status" value="1"/>
</dbReference>
<dbReference type="AlphaFoldDB" id="A0A8B8AUF6"/>
<dbReference type="GO" id="GO:0005829">
    <property type="term" value="C:cytosol"/>
    <property type="evidence" value="ECO:0007669"/>
    <property type="project" value="TreeGrafter"/>
</dbReference>
<evidence type="ECO:0000313" key="3">
    <source>
        <dbReference type="Proteomes" id="UP000694844"/>
    </source>
</evidence>
<evidence type="ECO:0000313" key="5">
    <source>
        <dbReference type="RefSeq" id="XP_022293875.1"/>
    </source>
</evidence>
<dbReference type="PANTHER" id="PTHR11258:SF11">
    <property type="entry name" value="C2H2-TYPE DOMAIN-CONTAINING PROTEIN"/>
    <property type="match status" value="1"/>
</dbReference>
<sequence>MPPRRHSFEYRRQHPELFPFYCESCVPQRRFALPKHKQRHDKDKHGISIPISSHNFRQGATCSSLTLQSPRRSASVSSSPLSDVAARELNTFVQTELEPDTEYNKSCNAVVDRLCQFMQNNFPGDLRPSEVRKSGSLGKGTAVKGKSDADLVVFLTRFHTMSQLIQSLQSILDRMKMYLSKYGECDVTGKTLHAVKVSVHCYGHSHDVDILPSVNILTTMSREEIYAEMAPASLKTKGYYSAALAPLQIQFVSRIPTKVKNLIRLTKYWRKTDFEESTDTKIRLPSSYLLELIVIGEWERAGGPNDFDLRKGFYQVLTAVANYSKLRLAWTQNYTSHHCRMPYYVMDPANPFNNVMKACTCWGTVADKAKSFLGTANLLTGVSYSDGWL</sequence>
<dbReference type="OrthoDB" id="415134at2759"/>
<dbReference type="CDD" id="cd05400">
    <property type="entry name" value="NT_2-5OAS_ClassI-CCAase"/>
    <property type="match status" value="1"/>
</dbReference>
<dbReference type="Proteomes" id="UP000694844">
    <property type="component" value="Chromosome 7"/>
</dbReference>
<dbReference type="GO" id="GO:0003725">
    <property type="term" value="F:double-stranded RNA binding"/>
    <property type="evidence" value="ECO:0007669"/>
    <property type="project" value="TreeGrafter"/>
</dbReference>
<proteinExistence type="inferred from homology"/>
<dbReference type="PROSITE" id="PS50152">
    <property type="entry name" value="25A_SYNTH_3"/>
    <property type="match status" value="1"/>
</dbReference>
<dbReference type="InterPro" id="IPR043519">
    <property type="entry name" value="NT_sf"/>
</dbReference>
<dbReference type="InterPro" id="IPR006116">
    <property type="entry name" value="NT_2-5OAS_ClassI-CCAase"/>
</dbReference>
<dbReference type="GO" id="GO:0005654">
    <property type="term" value="C:nucleoplasm"/>
    <property type="evidence" value="ECO:0007669"/>
    <property type="project" value="TreeGrafter"/>
</dbReference>
<dbReference type="PANTHER" id="PTHR11258">
    <property type="entry name" value="2-5 OLIGOADENYLATE SYNTHETASE"/>
    <property type="match status" value="1"/>
</dbReference>
<name>A0A8B8AUF6_CRAVI</name>
<dbReference type="Pfam" id="PF10421">
    <property type="entry name" value="OAS1_C"/>
    <property type="match status" value="1"/>
</dbReference>
<gene>
    <name evidence="4 5" type="primary">LOC111104299</name>
</gene>
<dbReference type="InterPro" id="IPR018952">
    <property type="entry name" value="2-5-oligoAdlate_synth_1_dom2/C"/>
</dbReference>
<dbReference type="GO" id="GO:0001730">
    <property type="term" value="F:2'-5'-oligoadenylate synthetase activity"/>
    <property type="evidence" value="ECO:0007669"/>
    <property type="project" value="TreeGrafter"/>
</dbReference>
<dbReference type="KEGG" id="cvn:111104299"/>
<accession>A0A8B8AUF6</accession>
<feature type="domain" description="2'-5'-oligoadenylate synthetase 1" evidence="2">
    <location>
        <begin position="223"/>
        <end position="376"/>
    </location>
</feature>
<evidence type="ECO:0000313" key="4">
    <source>
        <dbReference type="RefSeq" id="XP_022293874.1"/>
    </source>
</evidence>
<organism evidence="3 4">
    <name type="scientific">Crassostrea virginica</name>
    <name type="common">Eastern oyster</name>
    <dbReference type="NCBI Taxonomy" id="6565"/>
    <lineage>
        <taxon>Eukaryota</taxon>
        <taxon>Metazoa</taxon>
        <taxon>Spiralia</taxon>
        <taxon>Lophotrochozoa</taxon>
        <taxon>Mollusca</taxon>
        <taxon>Bivalvia</taxon>
        <taxon>Autobranchia</taxon>
        <taxon>Pteriomorphia</taxon>
        <taxon>Ostreida</taxon>
        <taxon>Ostreoidea</taxon>
        <taxon>Ostreidae</taxon>
        <taxon>Crassostrea</taxon>
    </lineage>
</organism>